<dbReference type="GO" id="GO:0046983">
    <property type="term" value="F:protein dimerization activity"/>
    <property type="evidence" value="ECO:0007669"/>
    <property type="project" value="InterPro"/>
</dbReference>
<dbReference type="Proteomes" id="UP000821866">
    <property type="component" value="Unassembled WGS sequence"/>
</dbReference>
<protein>
    <submittedName>
        <fullName evidence="4">Uncharacterized protein</fullName>
    </submittedName>
</protein>
<feature type="domain" description="HAT C-terminal dimerisation" evidence="2">
    <location>
        <begin position="549"/>
        <end position="617"/>
    </location>
</feature>
<evidence type="ECO:0000259" key="3">
    <source>
        <dbReference type="Pfam" id="PF14291"/>
    </source>
</evidence>
<feature type="compositionally biased region" description="Basic and acidic residues" evidence="1">
    <location>
        <begin position="13"/>
        <end position="23"/>
    </location>
</feature>
<comment type="caution">
    <text evidence="4">The sequence shown here is derived from an EMBL/GenBank/DDBJ whole genome shotgun (WGS) entry which is preliminary data.</text>
</comment>
<dbReference type="InterPro" id="IPR025398">
    <property type="entry name" value="DUF4371"/>
</dbReference>
<evidence type="ECO:0000313" key="5">
    <source>
        <dbReference type="Proteomes" id="UP000821866"/>
    </source>
</evidence>
<evidence type="ECO:0000313" key="4">
    <source>
        <dbReference type="EMBL" id="KAH8026243.1"/>
    </source>
</evidence>
<sequence length="649" mass="73619">MGKWAKYARKHQKERENNEDFKDWLTSSSENKGDGTDMAYCKVCDCKLRPHLQDLKLHTIRNKHVENIKRMKLAAVTKPIDSHFKPGPSKPTGMELKVVELRLAAHVAVHSSLSTADHLASLLASTFPESKVASGVTLGRTKCTALVSKVLGPTFREMLLEDIGEQPYSLIVDESTDISCEKELGVVVRYFSKRANDFLTRFLGLISITDASATGMFNELKSFLESCNLDLKRCVGIGTDGASVMCGRNHSLYSLMRDENPKLILAKCTCHSLHLACSEATAALPANIEFLVRECYNWFSCSPKRREQYRRIYSAINDCDPLKLISIANTRWLSVAAAVNRIIDQWSELRLHFGLVQNTERCYTARLLHEMFEEEKNHLYLLFAQPIIMEFDKVKRLFQSENPDPVKLFEDLELLVKSMLLRVALKEHAFPTAEWEKHLLHVRACNFGTVFLDALHNSTLSEEEKDQMLVRCRGYLVSCVKSLLKRLPSNLELFENFKFLRPCYVRDASFSTFHKVISMVTAPCSTSILESEYVSLQAMHSSLALSDNVSEFWRAVAKATNSVGEALFPNLSAMVFALLCLPASNAAVERVFSLVTVTKTDHRNKLTVRNLEMILHVRCGLKEYFGCCNNFKPSERFLEKFNSAVMYEV</sequence>
<dbReference type="VEuPathDB" id="VectorBase:LOC119161769"/>
<feature type="region of interest" description="Disordered" evidence="1">
    <location>
        <begin position="1"/>
        <end position="28"/>
    </location>
</feature>
<dbReference type="SUPFAM" id="SSF53098">
    <property type="entry name" value="Ribonuclease H-like"/>
    <property type="match status" value="1"/>
</dbReference>
<feature type="compositionally biased region" description="Basic residues" evidence="1">
    <location>
        <begin position="1"/>
        <end position="12"/>
    </location>
</feature>
<feature type="domain" description="DUF4371" evidence="3">
    <location>
        <begin position="159"/>
        <end position="248"/>
    </location>
</feature>
<accession>A0A9J6DVK1</accession>
<name>A0A9J6DVK1_RHIMP</name>
<dbReference type="Pfam" id="PF14291">
    <property type="entry name" value="DUF4371"/>
    <property type="match status" value="1"/>
</dbReference>
<reference evidence="4" key="1">
    <citation type="journal article" date="2020" name="Cell">
        <title>Large-Scale Comparative Analyses of Tick Genomes Elucidate Their Genetic Diversity and Vector Capacities.</title>
        <authorList>
            <consortium name="Tick Genome and Microbiome Consortium (TIGMIC)"/>
            <person name="Jia N."/>
            <person name="Wang J."/>
            <person name="Shi W."/>
            <person name="Du L."/>
            <person name="Sun Y."/>
            <person name="Zhan W."/>
            <person name="Jiang J.F."/>
            <person name="Wang Q."/>
            <person name="Zhang B."/>
            <person name="Ji P."/>
            <person name="Bell-Sakyi L."/>
            <person name="Cui X.M."/>
            <person name="Yuan T.T."/>
            <person name="Jiang B.G."/>
            <person name="Yang W.F."/>
            <person name="Lam T.T."/>
            <person name="Chang Q.C."/>
            <person name="Ding S.J."/>
            <person name="Wang X.J."/>
            <person name="Zhu J.G."/>
            <person name="Ruan X.D."/>
            <person name="Zhao L."/>
            <person name="Wei J.T."/>
            <person name="Ye R.Z."/>
            <person name="Que T.C."/>
            <person name="Du C.H."/>
            <person name="Zhou Y.H."/>
            <person name="Cheng J.X."/>
            <person name="Dai P.F."/>
            <person name="Guo W.B."/>
            <person name="Han X.H."/>
            <person name="Huang E.J."/>
            <person name="Li L.F."/>
            <person name="Wei W."/>
            <person name="Gao Y.C."/>
            <person name="Liu J.Z."/>
            <person name="Shao H.Z."/>
            <person name="Wang X."/>
            <person name="Wang C.C."/>
            <person name="Yang T.C."/>
            <person name="Huo Q.B."/>
            <person name="Li W."/>
            <person name="Chen H.Y."/>
            <person name="Chen S.E."/>
            <person name="Zhou L.G."/>
            <person name="Ni X.B."/>
            <person name="Tian J.H."/>
            <person name="Sheng Y."/>
            <person name="Liu T."/>
            <person name="Pan Y.S."/>
            <person name="Xia L.Y."/>
            <person name="Li J."/>
            <person name="Zhao F."/>
            <person name="Cao W.C."/>
        </authorList>
    </citation>
    <scope>NUCLEOTIDE SEQUENCE</scope>
    <source>
        <strain evidence="4">Rmic-2018</strain>
    </source>
</reference>
<evidence type="ECO:0000259" key="2">
    <source>
        <dbReference type="Pfam" id="PF05699"/>
    </source>
</evidence>
<dbReference type="AlphaFoldDB" id="A0A9J6DVK1"/>
<reference evidence="4" key="2">
    <citation type="submission" date="2021-09" db="EMBL/GenBank/DDBJ databases">
        <authorList>
            <person name="Jia N."/>
            <person name="Wang J."/>
            <person name="Shi W."/>
            <person name="Du L."/>
            <person name="Sun Y."/>
            <person name="Zhan W."/>
            <person name="Jiang J."/>
            <person name="Wang Q."/>
            <person name="Zhang B."/>
            <person name="Ji P."/>
            <person name="Sakyi L.B."/>
            <person name="Cui X."/>
            <person name="Yuan T."/>
            <person name="Jiang B."/>
            <person name="Yang W."/>
            <person name="Lam T.T.-Y."/>
            <person name="Chang Q."/>
            <person name="Ding S."/>
            <person name="Wang X."/>
            <person name="Zhu J."/>
            <person name="Ruan X."/>
            <person name="Zhao L."/>
            <person name="Wei J."/>
            <person name="Que T."/>
            <person name="Du C."/>
            <person name="Cheng J."/>
            <person name="Dai P."/>
            <person name="Han X."/>
            <person name="Huang E."/>
            <person name="Gao Y."/>
            <person name="Liu J."/>
            <person name="Shao H."/>
            <person name="Ye R."/>
            <person name="Li L."/>
            <person name="Wei W."/>
            <person name="Wang X."/>
            <person name="Wang C."/>
            <person name="Huo Q."/>
            <person name="Li W."/>
            <person name="Guo W."/>
            <person name="Chen H."/>
            <person name="Chen S."/>
            <person name="Zhou L."/>
            <person name="Zhou L."/>
            <person name="Ni X."/>
            <person name="Tian J."/>
            <person name="Zhou Y."/>
            <person name="Sheng Y."/>
            <person name="Liu T."/>
            <person name="Pan Y."/>
            <person name="Xia L."/>
            <person name="Li J."/>
            <person name="Zhao F."/>
            <person name="Cao W."/>
        </authorList>
    </citation>
    <scope>NUCLEOTIDE SEQUENCE</scope>
    <source>
        <strain evidence="4">Rmic-2018</strain>
        <tissue evidence="4">Larvae</tissue>
    </source>
</reference>
<organism evidence="4 5">
    <name type="scientific">Rhipicephalus microplus</name>
    <name type="common">Cattle tick</name>
    <name type="synonym">Boophilus microplus</name>
    <dbReference type="NCBI Taxonomy" id="6941"/>
    <lineage>
        <taxon>Eukaryota</taxon>
        <taxon>Metazoa</taxon>
        <taxon>Ecdysozoa</taxon>
        <taxon>Arthropoda</taxon>
        <taxon>Chelicerata</taxon>
        <taxon>Arachnida</taxon>
        <taxon>Acari</taxon>
        <taxon>Parasitiformes</taxon>
        <taxon>Ixodida</taxon>
        <taxon>Ixodoidea</taxon>
        <taxon>Ixodidae</taxon>
        <taxon>Rhipicephalinae</taxon>
        <taxon>Rhipicephalus</taxon>
        <taxon>Boophilus</taxon>
    </lineage>
</organism>
<keyword evidence="5" id="KW-1185">Reference proteome</keyword>
<dbReference type="InterPro" id="IPR012337">
    <property type="entry name" value="RNaseH-like_sf"/>
</dbReference>
<dbReference type="EMBL" id="JABSTU010000007">
    <property type="protein sequence ID" value="KAH8026243.1"/>
    <property type="molecule type" value="Genomic_DNA"/>
</dbReference>
<proteinExistence type="predicted"/>
<gene>
    <name evidence="4" type="ORF">HPB51_017379</name>
</gene>
<dbReference type="PANTHER" id="PTHR37162">
    <property type="entry name" value="HAT FAMILY DIMERISATION DOMAINCONTAINING PROTEIN-RELATED"/>
    <property type="match status" value="1"/>
</dbReference>
<dbReference type="PANTHER" id="PTHR37162:SF1">
    <property type="entry name" value="BED-TYPE DOMAIN-CONTAINING PROTEIN"/>
    <property type="match status" value="1"/>
</dbReference>
<evidence type="ECO:0000256" key="1">
    <source>
        <dbReference type="SAM" id="MobiDB-lite"/>
    </source>
</evidence>
<dbReference type="InterPro" id="IPR008906">
    <property type="entry name" value="HATC_C_dom"/>
</dbReference>
<dbReference type="Pfam" id="PF05699">
    <property type="entry name" value="Dimer_Tnp_hAT"/>
    <property type="match status" value="1"/>
</dbReference>